<evidence type="ECO:0000313" key="4">
    <source>
        <dbReference type="EMBL" id="ADZ77429.1"/>
    </source>
</evidence>
<protein>
    <submittedName>
        <fullName evidence="4">Signal transduction histidine kinase, LytS</fullName>
    </submittedName>
</protein>
<proteinExistence type="predicted"/>
<dbReference type="GO" id="GO:0016020">
    <property type="term" value="C:membrane"/>
    <property type="evidence" value="ECO:0007669"/>
    <property type="project" value="InterPro"/>
</dbReference>
<dbReference type="KEGG" id="shg:Sph21_0854"/>
<dbReference type="HOGENOM" id="CLU_020473_1_0_10"/>
<keyword evidence="1" id="KW-0175">Coiled coil</keyword>
<dbReference type="STRING" id="743722.Sph21_0854"/>
<organism evidence="4">
    <name type="scientific">Sphingobacterium sp. (strain 21)</name>
    <dbReference type="NCBI Taxonomy" id="743722"/>
    <lineage>
        <taxon>Bacteria</taxon>
        <taxon>Pseudomonadati</taxon>
        <taxon>Bacteroidota</taxon>
        <taxon>Sphingobacteriia</taxon>
        <taxon>Sphingobacteriales</taxon>
        <taxon>Sphingobacteriaceae</taxon>
        <taxon>Sphingobacterium</taxon>
    </lineage>
</organism>
<keyword evidence="4" id="KW-0418">Kinase</keyword>
<feature type="transmembrane region" description="Helical" evidence="2">
    <location>
        <begin position="72"/>
        <end position="94"/>
    </location>
</feature>
<feature type="transmembrane region" description="Helical" evidence="2">
    <location>
        <begin position="40"/>
        <end position="60"/>
    </location>
</feature>
<dbReference type="EMBL" id="CP002584">
    <property type="protein sequence ID" value="ADZ77429.1"/>
    <property type="molecule type" value="Genomic_DNA"/>
</dbReference>
<evidence type="ECO:0000259" key="3">
    <source>
        <dbReference type="Pfam" id="PF06580"/>
    </source>
</evidence>
<gene>
    <name evidence="4" type="ordered locus">Sph21_0854</name>
</gene>
<dbReference type="InterPro" id="IPR010559">
    <property type="entry name" value="Sig_transdc_His_kin_internal"/>
</dbReference>
<dbReference type="PANTHER" id="PTHR34220">
    <property type="entry name" value="SENSOR HISTIDINE KINASE YPDA"/>
    <property type="match status" value="1"/>
</dbReference>
<keyword evidence="2" id="KW-1133">Transmembrane helix</keyword>
<feature type="transmembrane region" description="Helical" evidence="2">
    <location>
        <begin position="7"/>
        <end position="28"/>
    </location>
</feature>
<reference evidence="4" key="1">
    <citation type="submission" date="2011-03" db="EMBL/GenBank/DDBJ databases">
        <title>Complete sequence of Sphingobacterium sp. 21.</title>
        <authorList>
            <consortium name="US DOE Joint Genome Institute"/>
            <person name="Lucas S."/>
            <person name="Copeland A."/>
            <person name="Lapidus A."/>
            <person name="Cheng J.-F."/>
            <person name="Goodwin L."/>
            <person name="Pitluck S."/>
            <person name="Davenport K."/>
            <person name="Detter J.C."/>
            <person name="Han C."/>
            <person name="Tapia R."/>
            <person name="Land M."/>
            <person name="Hauser L."/>
            <person name="Kyrpides N."/>
            <person name="Ivanova N."/>
            <person name="Ovchinnikova G."/>
            <person name="Pagani I."/>
            <person name="Siebers A.K."/>
            <person name="Allgaier M."/>
            <person name="Thelen M.P."/>
            <person name="Hugenholtz P."/>
            <person name="Woyke T."/>
        </authorList>
    </citation>
    <scope>NUCLEOTIDE SEQUENCE</scope>
    <source>
        <strain evidence="4">21</strain>
    </source>
</reference>
<dbReference type="InterPro" id="IPR050640">
    <property type="entry name" value="Bact_2-comp_sensor_kinase"/>
</dbReference>
<accession>F4CBI1</accession>
<keyword evidence="4" id="KW-0808">Transferase</keyword>
<dbReference type="eggNOG" id="COG2972">
    <property type="taxonomic scope" value="Bacteria"/>
</dbReference>
<feature type="domain" description="Signal transduction histidine kinase internal region" evidence="3">
    <location>
        <begin position="158"/>
        <end position="234"/>
    </location>
</feature>
<feature type="coiled-coil region" evidence="1">
    <location>
        <begin position="131"/>
        <end position="158"/>
    </location>
</feature>
<keyword evidence="2" id="KW-0472">Membrane</keyword>
<keyword evidence="2" id="KW-0812">Transmembrane</keyword>
<evidence type="ECO:0000256" key="2">
    <source>
        <dbReference type="SAM" id="Phobius"/>
    </source>
</evidence>
<dbReference type="OrthoDB" id="9792992at2"/>
<dbReference type="PANTHER" id="PTHR34220:SF7">
    <property type="entry name" value="SENSOR HISTIDINE KINASE YPDA"/>
    <property type="match status" value="1"/>
</dbReference>
<dbReference type="Pfam" id="PF06580">
    <property type="entry name" value="His_kinase"/>
    <property type="match status" value="1"/>
</dbReference>
<evidence type="ECO:0000256" key="1">
    <source>
        <dbReference type="SAM" id="Coils"/>
    </source>
</evidence>
<name>F4CBI1_SPHS2</name>
<dbReference type="PATRIC" id="fig|743722.3.peg.915"/>
<sequence>MILKKRITIHFIVWAIFITYEISVSLTLGSGKNLLEFIPYYFLHIALFYFYAHIILDYFGKKPYRWWIVPPLTTFTIAIHLGLSLYIQHLLFIIDLTEVDLVLNVQTIVGSLWRGVYFVLLSTTYWLLFYLLNKNEALRNLELRSINAEKERYQLKNAYLTAQINQHLLFNIFNFIYNSVRKASPVAAESILVLSNIMRHSLQGTDEEGLIKIDNEIDHIIQLLRITRLRFGDQVFIEAEMINENPELKIPPLILVTFVENMLKHGDLTEEHEPCQIYLKVDKDKIFFKGKNLKKNTNLPYSHKSGIKNTKYRIDTYFGSNKYKLDIEDGKENYILTLVIDL</sequence>
<feature type="transmembrane region" description="Helical" evidence="2">
    <location>
        <begin position="114"/>
        <end position="132"/>
    </location>
</feature>
<dbReference type="GO" id="GO:0000155">
    <property type="term" value="F:phosphorelay sensor kinase activity"/>
    <property type="evidence" value="ECO:0007669"/>
    <property type="project" value="InterPro"/>
</dbReference>
<dbReference type="AlphaFoldDB" id="F4CBI1"/>